<dbReference type="InterPro" id="IPR027443">
    <property type="entry name" value="IPNS-like_sf"/>
</dbReference>
<proteinExistence type="predicted"/>
<dbReference type="EMBL" id="JACGWN010000013">
    <property type="protein sequence ID" value="KAL0411834.1"/>
    <property type="molecule type" value="Genomic_DNA"/>
</dbReference>
<keyword evidence="1" id="KW-0479">Metal-binding</keyword>
<keyword evidence="2" id="KW-0408">Iron</keyword>
<evidence type="ECO:0000313" key="4">
    <source>
        <dbReference type="EMBL" id="KAL0411834.1"/>
    </source>
</evidence>
<dbReference type="Gene3D" id="2.60.120.330">
    <property type="entry name" value="B-lactam Antibiotic, Isopenicillin N Synthase, Chain"/>
    <property type="match status" value="1"/>
</dbReference>
<feature type="domain" description="Non-haem dioxygenase N-terminal" evidence="3">
    <location>
        <begin position="1"/>
        <end position="66"/>
    </location>
</feature>
<dbReference type="GO" id="GO:0016706">
    <property type="term" value="F:2-oxoglutarate-dependent dioxygenase activity"/>
    <property type="evidence" value="ECO:0007669"/>
    <property type="project" value="UniProtKB-ARBA"/>
</dbReference>
<organism evidence="4">
    <name type="scientific">Sesamum latifolium</name>
    <dbReference type="NCBI Taxonomy" id="2727402"/>
    <lineage>
        <taxon>Eukaryota</taxon>
        <taxon>Viridiplantae</taxon>
        <taxon>Streptophyta</taxon>
        <taxon>Embryophyta</taxon>
        <taxon>Tracheophyta</taxon>
        <taxon>Spermatophyta</taxon>
        <taxon>Magnoliopsida</taxon>
        <taxon>eudicotyledons</taxon>
        <taxon>Gunneridae</taxon>
        <taxon>Pentapetalae</taxon>
        <taxon>asterids</taxon>
        <taxon>lamiids</taxon>
        <taxon>Lamiales</taxon>
        <taxon>Pedaliaceae</taxon>
        <taxon>Sesamum</taxon>
    </lineage>
</organism>
<comment type="caution">
    <text evidence="4">The sequence shown here is derived from an EMBL/GenBank/DDBJ whole genome shotgun (WGS) entry which is preliminary data.</text>
</comment>
<accession>A0AAW2U3Z3</accession>
<dbReference type="AlphaFoldDB" id="A0AAW2U3Z3"/>
<evidence type="ECO:0000256" key="1">
    <source>
        <dbReference type="ARBA" id="ARBA00022723"/>
    </source>
</evidence>
<dbReference type="Pfam" id="PF14226">
    <property type="entry name" value="DIOX_N"/>
    <property type="match status" value="1"/>
</dbReference>
<gene>
    <name evidence="4" type="ORF">Slati_3773100</name>
</gene>
<reference evidence="4" key="1">
    <citation type="submission" date="2020-06" db="EMBL/GenBank/DDBJ databases">
        <authorList>
            <person name="Li T."/>
            <person name="Hu X."/>
            <person name="Zhang T."/>
            <person name="Song X."/>
            <person name="Zhang H."/>
            <person name="Dai N."/>
            <person name="Sheng W."/>
            <person name="Hou X."/>
            <person name="Wei L."/>
        </authorList>
    </citation>
    <scope>NUCLEOTIDE SEQUENCE</scope>
    <source>
        <strain evidence="4">KEN1</strain>
        <tissue evidence="4">Leaf</tissue>
    </source>
</reference>
<evidence type="ECO:0000256" key="2">
    <source>
        <dbReference type="ARBA" id="ARBA00023004"/>
    </source>
</evidence>
<protein>
    <submittedName>
        <fullName evidence="4">Protein DOWNY MILDEW RESISTANCE 6</fullName>
    </submittedName>
</protein>
<evidence type="ECO:0000259" key="3">
    <source>
        <dbReference type="Pfam" id="PF14226"/>
    </source>
</evidence>
<dbReference type="GO" id="GO:0046872">
    <property type="term" value="F:metal ion binding"/>
    <property type="evidence" value="ECO:0007669"/>
    <property type="project" value="UniProtKB-KW"/>
</dbReference>
<sequence>MDKILGAAHEFLGLPVEEKMKLYLDDPSKMTRLPTSFNVKKETVNNWRDYLRLHCYPLGKYVPEWPSTPSCFNPDRKFYERINAVVQEYYPQDVCGRVFHEWADKFIRKWFTIARSQLNKPETFQKLLENDQPQPTTDGQDTPLESEDSVAMTEQQLWLAAVRGKNKGRVFDLSFEAYASRWTCTSHCHRHAPNMDRMVSAREDDDRHDGEVDAGMPQHLDYLILILFLIFPILQGVY</sequence>
<dbReference type="InterPro" id="IPR026992">
    <property type="entry name" value="DIOX_N"/>
</dbReference>
<reference evidence="4" key="2">
    <citation type="journal article" date="2024" name="Plant">
        <title>Genomic evolution and insights into agronomic trait innovations of Sesamum species.</title>
        <authorList>
            <person name="Miao H."/>
            <person name="Wang L."/>
            <person name="Qu L."/>
            <person name="Liu H."/>
            <person name="Sun Y."/>
            <person name="Le M."/>
            <person name="Wang Q."/>
            <person name="Wei S."/>
            <person name="Zheng Y."/>
            <person name="Lin W."/>
            <person name="Duan Y."/>
            <person name="Cao H."/>
            <person name="Xiong S."/>
            <person name="Wang X."/>
            <person name="Wei L."/>
            <person name="Li C."/>
            <person name="Ma Q."/>
            <person name="Ju M."/>
            <person name="Zhao R."/>
            <person name="Li G."/>
            <person name="Mu C."/>
            <person name="Tian Q."/>
            <person name="Mei H."/>
            <person name="Zhang T."/>
            <person name="Gao T."/>
            <person name="Zhang H."/>
        </authorList>
    </citation>
    <scope>NUCLEOTIDE SEQUENCE</scope>
    <source>
        <strain evidence="4">KEN1</strain>
    </source>
</reference>
<name>A0AAW2U3Z3_9LAMI</name>
<dbReference type="SUPFAM" id="SSF51197">
    <property type="entry name" value="Clavaminate synthase-like"/>
    <property type="match status" value="1"/>
</dbReference>